<reference evidence="4 5" key="1">
    <citation type="journal article" date="2020" name="IScience">
        <title>Genome Sequencing of the Endangered Kingdonia uniflora (Circaeasteraceae, Ranunculales) Reveals Potential Mechanisms of Evolutionary Specialization.</title>
        <authorList>
            <person name="Sun Y."/>
            <person name="Deng T."/>
            <person name="Zhang A."/>
            <person name="Moore M.J."/>
            <person name="Landis J.B."/>
            <person name="Lin N."/>
            <person name="Zhang H."/>
            <person name="Zhang X."/>
            <person name="Huang J."/>
            <person name="Zhang X."/>
            <person name="Sun H."/>
            <person name="Wang H."/>
        </authorList>
    </citation>
    <scope>NUCLEOTIDE SEQUENCE [LARGE SCALE GENOMIC DNA]</scope>
    <source>
        <strain evidence="4">TB1705</strain>
        <tissue evidence="4">Leaf</tissue>
    </source>
</reference>
<dbReference type="InterPro" id="IPR053151">
    <property type="entry name" value="RNase_H-like"/>
</dbReference>
<dbReference type="SUPFAM" id="SSF53098">
    <property type="entry name" value="Ribonuclease H-like"/>
    <property type="match status" value="1"/>
</dbReference>
<accession>A0A7J7PBA7</accession>
<dbReference type="Proteomes" id="UP000541444">
    <property type="component" value="Unassembled WGS sequence"/>
</dbReference>
<dbReference type="Pfam" id="PF13966">
    <property type="entry name" value="zf-RVT"/>
    <property type="match status" value="1"/>
</dbReference>
<gene>
    <name evidence="4" type="ORF">GIB67_005055</name>
</gene>
<keyword evidence="1" id="KW-1133">Transmembrane helix</keyword>
<dbReference type="GO" id="GO:0003676">
    <property type="term" value="F:nucleic acid binding"/>
    <property type="evidence" value="ECO:0007669"/>
    <property type="project" value="InterPro"/>
</dbReference>
<dbReference type="Pfam" id="PF13456">
    <property type="entry name" value="RVT_3"/>
    <property type="match status" value="1"/>
</dbReference>
<evidence type="ECO:0000259" key="3">
    <source>
        <dbReference type="Pfam" id="PF13966"/>
    </source>
</evidence>
<dbReference type="CDD" id="cd06222">
    <property type="entry name" value="RNase_H_like"/>
    <property type="match status" value="1"/>
</dbReference>
<evidence type="ECO:0000259" key="2">
    <source>
        <dbReference type="Pfam" id="PF13456"/>
    </source>
</evidence>
<evidence type="ECO:0000256" key="1">
    <source>
        <dbReference type="SAM" id="Phobius"/>
    </source>
</evidence>
<dbReference type="InterPro" id="IPR002156">
    <property type="entry name" value="RNaseH_domain"/>
</dbReference>
<feature type="domain" description="Reverse transcriptase zinc-binding" evidence="3">
    <location>
        <begin position="152"/>
        <end position="236"/>
    </location>
</feature>
<protein>
    <submittedName>
        <fullName evidence="4">Uncharacterized protein</fullName>
    </submittedName>
</protein>
<dbReference type="AlphaFoldDB" id="A0A7J7PBA7"/>
<comment type="caution">
    <text evidence="4">The sequence shown here is derived from an EMBL/GenBank/DDBJ whole genome shotgun (WGS) entry which is preliminary data.</text>
</comment>
<proteinExistence type="predicted"/>
<dbReference type="InterPro" id="IPR036397">
    <property type="entry name" value="RNaseH_sf"/>
</dbReference>
<dbReference type="InterPro" id="IPR012337">
    <property type="entry name" value="RNaseH-like_sf"/>
</dbReference>
<evidence type="ECO:0000313" key="4">
    <source>
        <dbReference type="EMBL" id="KAF6176706.1"/>
    </source>
</evidence>
<name>A0A7J7PBA7_9MAGN</name>
<sequence length="456" mass="51925">MIDRVATRLLGKDSSSFVLLQDNLLCNTMQIIPAPLRRHNDVVKPHHLVIILIGFLHFLICHPLIRRMDRDGSCIFERLDIIEAATNVYQINSCLWKHCTAKLSQIIHHNSWSAPSEVVELLAYVGIDLNGITLNSSDKDVRVWKHCPHGLFTLQSAFQHTSPHASKVWWYPLTNNKVFQPIIVSFAWRVCHNSLATEDLLIYRGFHIVSRCSLCKCNLESMQHLFWNCPRSIDIWVWIASLFQIQTGFSNLKPALESCHHLSSYLNDIWKAAILNIIYLLWRARNDSVFEGISFSTNEIKRRSLAAIKDQLIGSPGKAGIGAVARNHLGDVSGVLTIGLGNTTNFFSECEAIIGALDWAVQKNRKKVWIESDSHTAISDFSKNHVPWPQRARWNRTKTKLAHIRFSHCWKVANFSASQASKRGVLLPAGNLESFLGRPLFLTKLEEPNVCYFRFN</sequence>
<dbReference type="EMBL" id="JACGCM010000060">
    <property type="protein sequence ID" value="KAF6176706.1"/>
    <property type="molecule type" value="Genomic_DNA"/>
</dbReference>
<organism evidence="4 5">
    <name type="scientific">Kingdonia uniflora</name>
    <dbReference type="NCBI Taxonomy" id="39325"/>
    <lineage>
        <taxon>Eukaryota</taxon>
        <taxon>Viridiplantae</taxon>
        <taxon>Streptophyta</taxon>
        <taxon>Embryophyta</taxon>
        <taxon>Tracheophyta</taxon>
        <taxon>Spermatophyta</taxon>
        <taxon>Magnoliopsida</taxon>
        <taxon>Ranunculales</taxon>
        <taxon>Circaeasteraceae</taxon>
        <taxon>Kingdonia</taxon>
    </lineage>
</organism>
<dbReference type="PANTHER" id="PTHR47723:SF19">
    <property type="entry name" value="POLYNUCLEOTIDYL TRANSFERASE, RIBONUCLEASE H-LIKE SUPERFAMILY PROTEIN"/>
    <property type="match status" value="1"/>
</dbReference>
<keyword evidence="5" id="KW-1185">Reference proteome</keyword>
<keyword evidence="1" id="KW-0812">Transmembrane</keyword>
<keyword evidence="1" id="KW-0472">Membrane</keyword>
<feature type="domain" description="RNase H type-1" evidence="2">
    <location>
        <begin position="316"/>
        <end position="385"/>
    </location>
</feature>
<dbReference type="OrthoDB" id="692410at2759"/>
<dbReference type="GO" id="GO:0004523">
    <property type="term" value="F:RNA-DNA hybrid ribonuclease activity"/>
    <property type="evidence" value="ECO:0007669"/>
    <property type="project" value="InterPro"/>
</dbReference>
<dbReference type="PANTHER" id="PTHR47723">
    <property type="entry name" value="OS05G0353850 PROTEIN"/>
    <property type="match status" value="1"/>
</dbReference>
<dbReference type="InterPro" id="IPR026960">
    <property type="entry name" value="RVT-Znf"/>
</dbReference>
<evidence type="ECO:0000313" key="5">
    <source>
        <dbReference type="Proteomes" id="UP000541444"/>
    </source>
</evidence>
<dbReference type="InterPro" id="IPR044730">
    <property type="entry name" value="RNase_H-like_dom_plant"/>
</dbReference>
<feature type="transmembrane region" description="Helical" evidence="1">
    <location>
        <begin position="47"/>
        <end position="65"/>
    </location>
</feature>
<dbReference type="Gene3D" id="3.30.420.10">
    <property type="entry name" value="Ribonuclease H-like superfamily/Ribonuclease H"/>
    <property type="match status" value="1"/>
</dbReference>